<keyword evidence="1 4" id="KW-0812">Transmembrane</keyword>
<dbReference type="EMBL" id="AP019416">
    <property type="protein sequence ID" value="BBI54814.1"/>
    <property type="molecule type" value="Genomic_DNA"/>
</dbReference>
<evidence type="ECO:0000256" key="3">
    <source>
        <dbReference type="ARBA" id="ARBA00023136"/>
    </source>
</evidence>
<organism evidence="6 7">
    <name type="scientific">Vreelandella olivaria</name>
    <dbReference type="NCBI Taxonomy" id="390919"/>
    <lineage>
        <taxon>Bacteria</taxon>
        <taxon>Pseudomonadati</taxon>
        <taxon>Pseudomonadota</taxon>
        <taxon>Gammaproteobacteria</taxon>
        <taxon>Oceanospirillales</taxon>
        <taxon>Halomonadaceae</taxon>
        <taxon>Vreelandella</taxon>
    </lineage>
</organism>
<sequence length="65" mass="6616">MMMGLTVAILIGAPLGTWAGNLLGWQIAFAGVGGIALLTALLIRLYVPVQPIDTLASPVRAVSAA</sequence>
<evidence type="ECO:0000313" key="6">
    <source>
        <dbReference type="EMBL" id="BBI54814.1"/>
    </source>
</evidence>
<evidence type="ECO:0000259" key="5">
    <source>
        <dbReference type="PROSITE" id="PS50850"/>
    </source>
</evidence>
<dbReference type="Proteomes" id="UP000289555">
    <property type="component" value="Chromosome"/>
</dbReference>
<accession>A0ABN5X6E5</accession>
<keyword evidence="3 4" id="KW-0472">Membrane</keyword>
<evidence type="ECO:0000313" key="7">
    <source>
        <dbReference type="Proteomes" id="UP000289555"/>
    </source>
</evidence>
<evidence type="ECO:0000256" key="4">
    <source>
        <dbReference type="SAM" id="Phobius"/>
    </source>
</evidence>
<proteinExistence type="predicted"/>
<evidence type="ECO:0000256" key="2">
    <source>
        <dbReference type="ARBA" id="ARBA00022989"/>
    </source>
</evidence>
<dbReference type="Gene3D" id="1.20.1250.20">
    <property type="entry name" value="MFS general substrate transporter like domains"/>
    <property type="match status" value="1"/>
</dbReference>
<name>A0ABN5X6E5_9GAMM</name>
<gene>
    <name evidence="6" type="ORF">HORIV_72350</name>
</gene>
<reference evidence="7" key="1">
    <citation type="journal article" date="2019" name="Microbiol. Resour. Announc.">
        <title>Complete Genome Sequence of Halomonas olivaria, a Moderately Halophilic Bacterium Isolated from Olive Processing Effluents, Obtained by Nanopore Sequencing.</title>
        <authorList>
            <person name="Nagata S."/>
            <person name="Ii K.M."/>
            <person name="Tsukimi T."/>
            <person name="Miura M.C."/>
            <person name="Galipon J."/>
            <person name="Arakawa K."/>
        </authorList>
    </citation>
    <scope>NUCLEOTIDE SEQUENCE [LARGE SCALE GENOMIC DNA]</scope>
    <source>
        <strain evidence="7">TYRC17</strain>
    </source>
</reference>
<dbReference type="InterPro" id="IPR020846">
    <property type="entry name" value="MFS_dom"/>
</dbReference>
<dbReference type="SUPFAM" id="SSF103473">
    <property type="entry name" value="MFS general substrate transporter"/>
    <property type="match status" value="1"/>
</dbReference>
<evidence type="ECO:0000256" key="1">
    <source>
        <dbReference type="ARBA" id="ARBA00022692"/>
    </source>
</evidence>
<keyword evidence="7" id="KW-1185">Reference proteome</keyword>
<feature type="domain" description="Major facilitator superfamily (MFS) profile" evidence="5">
    <location>
        <begin position="1"/>
        <end position="65"/>
    </location>
</feature>
<feature type="transmembrane region" description="Helical" evidence="4">
    <location>
        <begin position="29"/>
        <end position="47"/>
    </location>
</feature>
<keyword evidence="2 4" id="KW-1133">Transmembrane helix</keyword>
<dbReference type="PROSITE" id="PS50850">
    <property type="entry name" value="MFS"/>
    <property type="match status" value="1"/>
</dbReference>
<protein>
    <recommendedName>
        <fullName evidence="5">Major facilitator superfamily (MFS) profile domain-containing protein</fullName>
    </recommendedName>
</protein>
<dbReference type="InterPro" id="IPR036259">
    <property type="entry name" value="MFS_trans_sf"/>
</dbReference>